<keyword evidence="11 14" id="KW-0411">Iron-sulfur</keyword>
<dbReference type="FunFam" id="3.40.50.970:FF:000039">
    <property type="entry name" value="Indolepyruvate oxidoreductase subunit IorA"/>
    <property type="match status" value="1"/>
</dbReference>
<dbReference type="Gene3D" id="3.40.50.970">
    <property type="match status" value="2"/>
</dbReference>
<evidence type="ECO:0000313" key="17">
    <source>
        <dbReference type="EMBL" id="HER43069.1"/>
    </source>
</evidence>
<protein>
    <recommendedName>
        <fullName evidence="4 14">Indolepyruvate oxidoreductase subunit IorA</fullName>
        <shortName evidence="14">IOR</shortName>
        <ecNumber evidence="3 14">1.2.7.8</ecNumber>
    </recommendedName>
    <alternativeName>
        <fullName evidence="12 14">Indolepyruvate ferredoxin oxidoreductase subunit alpha</fullName>
    </alternativeName>
</protein>
<dbReference type="InterPro" id="IPR045025">
    <property type="entry name" value="HACL1-like"/>
</dbReference>
<dbReference type="InterPro" id="IPR017721">
    <property type="entry name" value="IorA"/>
</dbReference>
<dbReference type="InterPro" id="IPR029061">
    <property type="entry name" value="THDP-binding"/>
</dbReference>
<name>A0A7V2F328_UNCEI</name>
<evidence type="ECO:0000256" key="13">
    <source>
        <dbReference type="ARBA" id="ARBA00048332"/>
    </source>
</evidence>
<feature type="domain" description="4Fe-4S ferredoxin-type" evidence="16">
    <location>
        <begin position="559"/>
        <end position="588"/>
    </location>
</feature>
<dbReference type="Pfam" id="PF02775">
    <property type="entry name" value="TPP_enzyme_C"/>
    <property type="match status" value="1"/>
</dbReference>
<evidence type="ECO:0000259" key="16">
    <source>
        <dbReference type="PROSITE" id="PS51379"/>
    </source>
</evidence>
<dbReference type="SUPFAM" id="SSF52518">
    <property type="entry name" value="Thiamin diphosphate-binding fold (THDP-binding)"/>
    <property type="match status" value="2"/>
</dbReference>
<keyword evidence="7 14" id="KW-0479">Metal-binding</keyword>
<keyword evidence="5 14" id="KW-0813">Transport</keyword>
<keyword evidence="9 14" id="KW-0560">Oxidoreductase</keyword>
<dbReference type="PIRSF" id="PIRSF006439">
    <property type="entry name" value="Indolepyruvate_ferr_oxidored"/>
    <property type="match status" value="1"/>
</dbReference>
<feature type="binding site" evidence="15">
    <location>
        <position position="568"/>
    </location>
    <ligand>
        <name>[4Fe-4S] cluster</name>
        <dbReference type="ChEBI" id="CHEBI:49883"/>
        <label>2</label>
    </ligand>
</feature>
<gene>
    <name evidence="17" type="primary">iorA</name>
    <name evidence="17" type="ORF">ENO08_01245</name>
</gene>
<keyword evidence="8 14" id="KW-0249">Electron transport</keyword>
<dbReference type="Gene3D" id="3.30.70.20">
    <property type="match status" value="1"/>
</dbReference>
<evidence type="ECO:0000256" key="2">
    <source>
        <dbReference type="ARBA" id="ARBA00011238"/>
    </source>
</evidence>
<dbReference type="GO" id="GO:0043805">
    <property type="term" value="F:indolepyruvate ferredoxin oxidoreductase activity"/>
    <property type="evidence" value="ECO:0007669"/>
    <property type="project" value="UniProtKB-UniRule"/>
</dbReference>
<dbReference type="InterPro" id="IPR017900">
    <property type="entry name" value="4Fe4S_Fe_S_CS"/>
</dbReference>
<feature type="binding site" evidence="15">
    <location>
        <position position="574"/>
    </location>
    <ligand>
        <name>[4Fe-4S] cluster</name>
        <dbReference type="ChEBI" id="CHEBI:49883"/>
        <label>2</label>
    </ligand>
</feature>
<dbReference type="InterPro" id="IPR002880">
    <property type="entry name" value="Pyrv_Fd/Flavodoxin_OxRdtase_N"/>
</dbReference>
<feature type="binding site" evidence="15">
    <location>
        <position position="544"/>
    </location>
    <ligand>
        <name>[4Fe-4S] cluster</name>
        <dbReference type="ChEBI" id="CHEBI:49883"/>
        <label>2</label>
    </ligand>
</feature>
<feature type="binding site" evidence="15">
    <location>
        <position position="578"/>
    </location>
    <ligand>
        <name>[4Fe-4S] cluster</name>
        <dbReference type="ChEBI" id="CHEBI:49883"/>
        <label>1</label>
    </ligand>
</feature>
<dbReference type="AlphaFoldDB" id="A0A7V2F328"/>
<evidence type="ECO:0000256" key="4">
    <source>
        <dbReference type="ARBA" id="ARBA00017710"/>
    </source>
</evidence>
<feature type="binding site" evidence="15">
    <location>
        <position position="571"/>
    </location>
    <ligand>
        <name>[4Fe-4S] cluster</name>
        <dbReference type="ChEBI" id="CHEBI:49883"/>
        <label>2</label>
    </ligand>
</feature>
<dbReference type="InterPro" id="IPR017896">
    <property type="entry name" value="4Fe4S_Fe-S-bd"/>
</dbReference>
<evidence type="ECO:0000256" key="15">
    <source>
        <dbReference type="PIRSR" id="PIRSR006439-50"/>
    </source>
</evidence>
<dbReference type="PANTHER" id="PTHR43710:SF5">
    <property type="entry name" value="INDOLEPYRUVATE FERREDOXIN OXIDOREDUCTASE ALPHA SUBUNIT"/>
    <property type="match status" value="1"/>
</dbReference>
<dbReference type="NCBIfam" id="TIGR03336">
    <property type="entry name" value="IOR_alpha"/>
    <property type="match status" value="1"/>
</dbReference>
<comment type="subunit">
    <text evidence="2">Heterodimer of the IorA and IorB subunits.</text>
</comment>
<dbReference type="GO" id="GO:0051539">
    <property type="term" value="F:4 iron, 4 sulfur cluster binding"/>
    <property type="evidence" value="ECO:0007669"/>
    <property type="project" value="UniProtKB-UniRule"/>
</dbReference>
<evidence type="ECO:0000256" key="11">
    <source>
        <dbReference type="ARBA" id="ARBA00023014"/>
    </source>
</evidence>
<organism evidence="17">
    <name type="scientific">Eiseniibacteriota bacterium</name>
    <dbReference type="NCBI Taxonomy" id="2212470"/>
    <lineage>
        <taxon>Bacteria</taxon>
        <taxon>Candidatus Eiseniibacteriota</taxon>
    </lineage>
</organism>
<evidence type="ECO:0000256" key="7">
    <source>
        <dbReference type="ARBA" id="ARBA00022723"/>
    </source>
</evidence>
<evidence type="ECO:0000256" key="1">
    <source>
        <dbReference type="ARBA" id="ARBA00002995"/>
    </source>
</evidence>
<comment type="catalytic activity">
    <reaction evidence="13 14">
        <text>indole-3-pyruvate + 2 oxidized [2Fe-2S]-[ferredoxin] + CoA = (indol-3-yl)acetyl-CoA + 2 reduced [2Fe-2S]-[ferredoxin] + CO2 + H(+)</text>
        <dbReference type="Rhea" id="RHEA:12645"/>
        <dbReference type="Rhea" id="RHEA-COMP:10000"/>
        <dbReference type="Rhea" id="RHEA-COMP:10001"/>
        <dbReference type="ChEBI" id="CHEBI:15378"/>
        <dbReference type="ChEBI" id="CHEBI:16526"/>
        <dbReference type="ChEBI" id="CHEBI:17640"/>
        <dbReference type="ChEBI" id="CHEBI:33737"/>
        <dbReference type="ChEBI" id="CHEBI:33738"/>
        <dbReference type="ChEBI" id="CHEBI:57271"/>
        <dbReference type="ChEBI" id="CHEBI:57287"/>
        <dbReference type="EC" id="1.2.7.8"/>
    </reaction>
</comment>
<dbReference type="PROSITE" id="PS00198">
    <property type="entry name" value="4FE4S_FER_1"/>
    <property type="match status" value="1"/>
</dbReference>
<keyword evidence="10 14" id="KW-0408">Iron</keyword>
<accession>A0A7V2F328</accession>
<dbReference type="GO" id="GO:0030976">
    <property type="term" value="F:thiamine pyrophosphate binding"/>
    <property type="evidence" value="ECO:0007669"/>
    <property type="project" value="InterPro"/>
</dbReference>
<evidence type="ECO:0000256" key="3">
    <source>
        <dbReference type="ARBA" id="ARBA00012812"/>
    </source>
</evidence>
<evidence type="ECO:0000256" key="14">
    <source>
        <dbReference type="PIRNR" id="PIRNR006439"/>
    </source>
</evidence>
<dbReference type="InterPro" id="IPR009014">
    <property type="entry name" value="Transketo_C/PFOR_II"/>
</dbReference>
<dbReference type="EC" id="1.2.7.8" evidence="3 14"/>
<proteinExistence type="predicted"/>
<dbReference type="Proteomes" id="UP000886069">
    <property type="component" value="Unassembled WGS sequence"/>
</dbReference>
<evidence type="ECO:0000256" key="10">
    <source>
        <dbReference type="ARBA" id="ARBA00023004"/>
    </source>
</evidence>
<evidence type="ECO:0000256" key="5">
    <source>
        <dbReference type="ARBA" id="ARBA00022448"/>
    </source>
</evidence>
<feature type="binding site" evidence="15">
    <location>
        <position position="536"/>
    </location>
    <ligand>
        <name>[4Fe-4S] cluster</name>
        <dbReference type="ChEBI" id="CHEBI:49883"/>
        <label>1</label>
    </ligand>
</feature>
<reference evidence="17" key="1">
    <citation type="journal article" date="2020" name="mSystems">
        <title>Genome- and Community-Level Interaction Insights into Carbon Utilization and Element Cycling Functions of Hydrothermarchaeota in Hydrothermal Sediment.</title>
        <authorList>
            <person name="Zhou Z."/>
            <person name="Liu Y."/>
            <person name="Xu W."/>
            <person name="Pan J."/>
            <person name="Luo Z.H."/>
            <person name="Li M."/>
        </authorList>
    </citation>
    <scope>NUCLEOTIDE SEQUENCE [LARGE SCALE GENOMIC DNA]</scope>
    <source>
        <strain evidence="17">SpSt-1233</strain>
    </source>
</reference>
<evidence type="ECO:0000256" key="8">
    <source>
        <dbReference type="ARBA" id="ARBA00022982"/>
    </source>
</evidence>
<dbReference type="SUPFAM" id="SSF52922">
    <property type="entry name" value="TK C-terminal domain-like"/>
    <property type="match status" value="1"/>
</dbReference>
<feature type="binding site" evidence="15">
    <location>
        <position position="533"/>
    </location>
    <ligand>
        <name>[4Fe-4S] cluster</name>
        <dbReference type="ChEBI" id="CHEBI:49883"/>
        <label>1</label>
    </ligand>
</feature>
<dbReference type="PANTHER" id="PTHR43710">
    <property type="entry name" value="2-HYDROXYACYL-COA LYASE"/>
    <property type="match status" value="1"/>
</dbReference>
<dbReference type="CDD" id="cd02008">
    <property type="entry name" value="TPP_IOR_alpha"/>
    <property type="match status" value="1"/>
</dbReference>
<dbReference type="InterPro" id="IPR011766">
    <property type="entry name" value="TPP_enzyme_TPP-bd"/>
</dbReference>
<dbReference type="GO" id="GO:0046872">
    <property type="term" value="F:metal ion binding"/>
    <property type="evidence" value="ECO:0007669"/>
    <property type="project" value="UniProtKB-UniRule"/>
</dbReference>
<dbReference type="EMBL" id="DSEC01000088">
    <property type="protein sequence ID" value="HER43069.1"/>
    <property type="molecule type" value="Genomic_DNA"/>
</dbReference>
<comment type="caution">
    <text evidence="17">The sequence shown here is derived from an EMBL/GenBank/DDBJ whole genome shotgun (WGS) entry which is preliminary data.</text>
</comment>
<sequence>MEMLLSGNEAIARGIYEFGGEFASAYPGTPSTEILQTIARYFKGDVYAEWAINEKCALENTVGASYGGARSVAAMKHVGVNVAADPLMTLSYTGVGAGLILISADDPSLHSSQNEQDNRCYGKFASIPVIEPSDSQEAKDFVKAGFEISERFDTPVLFRITTRISHSKGLVKIGERKTAGHPGFERDIAKYVMVPSNASKRHKIVIDRLEELAAFAEESPLNRIEWGGREVGIVTGSIAYQYAREAMPEASILKLGLGYPLPMKKIEEFASQVKRLFVVEELEPFYEDQIRAAGIPVEGKRYFSNHLELNVTRVRNGFIAAGVLDGDPVSIEQEQILPRPPVLCPGCPHRGMMVALKKLKVYTTGDIGCYTLGALPPLEQIDTCLCMGASIGHAFGIEKAGKTGKKAVALIGDSTFLHSGITALASTVYNKGTTTTVIVDNRITAMTGGQDHPGTARTLMGEETHAIDLVKLCNAVGVEHVRVVDPYDLEETTRVLEEEIAREAPSVVITNRPCMLFPSKITGAPYTVRLDLCTACGACFRVGCPAISGSKEKNEKGRSKAEIDPILCTGCTICAQVCPAGAIVELKE</sequence>
<feature type="domain" description="4Fe-4S ferredoxin-type" evidence="16">
    <location>
        <begin position="524"/>
        <end position="556"/>
    </location>
</feature>
<dbReference type="Pfam" id="PF01855">
    <property type="entry name" value="POR_N"/>
    <property type="match status" value="1"/>
</dbReference>
<feature type="binding site" evidence="15">
    <location>
        <position position="539"/>
    </location>
    <ligand>
        <name>[4Fe-4S] cluster</name>
        <dbReference type="ChEBI" id="CHEBI:49883"/>
        <label>1</label>
    </ligand>
</feature>
<dbReference type="PROSITE" id="PS51379">
    <property type="entry name" value="4FE4S_FER_2"/>
    <property type="match status" value="2"/>
</dbReference>
<comment type="function">
    <text evidence="1 14">Catalyzes the ferredoxin-dependent oxidative decarboxylation of arylpyruvates.</text>
</comment>
<dbReference type="Pfam" id="PF12838">
    <property type="entry name" value="Fer4_7"/>
    <property type="match status" value="1"/>
</dbReference>
<evidence type="ECO:0000256" key="6">
    <source>
        <dbReference type="ARBA" id="ARBA00022485"/>
    </source>
</evidence>
<evidence type="ECO:0000256" key="12">
    <source>
        <dbReference type="ARBA" id="ARBA00030514"/>
    </source>
</evidence>
<comment type="cofactor">
    <cofactor evidence="14 15">
        <name>[4Fe-4S] cluster</name>
        <dbReference type="ChEBI" id="CHEBI:49883"/>
    </cofactor>
    <text evidence="14 15">Binds 2 [4Fe-4S] clusters. In this family the first cluster has a non-standard and varying [4Fe-4S] binding motif CX(2)CX(2)CX(4-5)CP.</text>
</comment>
<evidence type="ECO:0000256" key="9">
    <source>
        <dbReference type="ARBA" id="ARBA00023002"/>
    </source>
</evidence>
<keyword evidence="6 14" id="KW-0004">4Fe-4S</keyword>
<dbReference type="CDD" id="cd07034">
    <property type="entry name" value="TPP_PYR_PFOR_IOR-alpha_like"/>
    <property type="match status" value="1"/>
</dbReference>
<dbReference type="SUPFAM" id="SSF54862">
    <property type="entry name" value="4Fe-4S ferredoxins"/>
    <property type="match status" value="1"/>
</dbReference>